<proteinExistence type="predicted"/>
<evidence type="ECO:0000313" key="1">
    <source>
        <dbReference type="EMBL" id="CAA7035446.1"/>
    </source>
</evidence>
<keyword evidence="2" id="KW-1185">Reference proteome</keyword>
<organism evidence="1 2">
    <name type="scientific">Microthlaspi erraticum</name>
    <dbReference type="NCBI Taxonomy" id="1685480"/>
    <lineage>
        <taxon>Eukaryota</taxon>
        <taxon>Viridiplantae</taxon>
        <taxon>Streptophyta</taxon>
        <taxon>Embryophyta</taxon>
        <taxon>Tracheophyta</taxon>
        <taxon>Spermatophyta</taxon>
        <taxon>Magnoliopsida</taxon>
        <taxon>eudicotyledons</taxon>
        <taxon>Gunneridae</taxon>
        <taxon>Pentapetalae</taxon>
        <taxon>rosids</taxon>
        <taxon>malvids</taxon>
        <taxon>Brassicales</taxon>
        <taxon>Brassicaceae</taxon>
        <taxon>Coluteocarpeae</taxon>
        <taxon>Microthlaspi</taxon>
    </lineage>
</organism>
<comment type="caution">
    <text evidence="1">The sequence shown here is derived from an EMBL/GenBank/DDBJ whole genome shotgun (WGS) entry which is preliminary data.</text>
</comment>
<reference evidence="1" key="1">
    <citation type="submission" date="2020-01" db="EMBL/GenBank/DDBJ databases">
        <authorList>
            <person name="Mishra B."/>
        </authorList>
    </citation>
    <scope>NUCLEOTIDE SEQUENCE [LARGE SCALE GENOMIC DNA]</scope>
</reference>
<dbReference type="Gene3D" id="2.40.50.140">
    <property type="entry name" value="Nucleic acid-binding proteins"/>
    <property type="match status" value="1"/>
</dbReference>
<protein>
    <submittedName>
        <fullName evidence="1">Uncharacterized protein</fullName>
    </submittedName>
</protein>
<dbReference type="AlphaFoldDB" id="A0A6D2J8T6"/>
<evidence type="ECO:0000313" key="2">
    <source>
        <dbReference type="Proteomes" id="UP000467841"/>
    </source>
</evidence>
<gene>
    <name evidence="1" type="ORF">MERR_LOCUS22681</name>
</gene>
<dbReference type="Proteomes" id="UP000467841">
    <property type="component" value="Unassembled WGS sequence"/>
</dbReference>
<name>A0A6D2J8T6_9BRAS</name>
<dbReference type="InterPro" id="IPR012340">
    <property type="entry name" value="NA-bd_OB-fold"/>
</dbReference>
<dbReference type="EMBL" id="CACVBM020001158">
    <property type="protein sequence ID" value="CAA7035446.1"/>
    <property type="molecule type" value="Genomic_DNA"/>
</dbReference>
<accession>A0A6D2J8T6</accession>
<sequence>MFSLTEGEWIEISRFKITKDNWIWWDYKIANDRYMITMYNDTQIRPIDPLSDREFYYFTDFEDVISGDYDDSYYIDLIGQISYMGKLSPMPDTLNERRSIPFQIKNERNFQLYCLAHGKFAEELNEKWKSTNRANVIAVLSEWRIRRSKRE</sequence>
<dbReference type="CDD" id="cd04481">
    <property type="entry name" value="RPA1_DBD_B_like"/>
    <property type="match status" value="1"/>
</dbReference>